<accession>A0AC35UBK3</accession>
<reference evidence="2" key="1">
    <citation type="submission" date="2016-11" db="UniProtKB">
        <authorList>
            <consortium name="WormBaseParasite"/>
        </authorList>
    </citation>
    <scope>IDENTIFICATION</scope>
    <source>
        <strain evidence="2">KR3021</strain>
    </source>
</reference>
<sequence>MVSKLNISLSDSRLIGLTDSETDEDTFRQSYFGGNKFYGDGKELFDNHKYQEDTNIEADNEYVKLKANESLGYDADSSSDSNCDFKDCDCKREECMLKHPDYATEGAKKKKLCKNRKSKPVLGHHRRLSNVGVKVKSKPLDMPTFTINSPKQVSYDTENCSENMTTFAGIESREGYSH</sequence>
<name>A0AC35UBK3_9BILA</name>
<evidence type="ECO:0000313" key="2">
    <source>
        <dbReference type="WBParaSite" id="RSKR_0000968100.1"/>
    </source>
</evidence>
<organism evidence="1 2">
    <name type="scientific">Rhabditophanes sp. KR3021</name>
    <dbReference type="NCBI Taxonomy" id="114890"/>
    <lineage>
        <taxon>Eukaryota</taxon>
        <taxon>Metazoa</taxon>
        <taxon>Ecdysozoa</taxon>
        <taxon>Nematoda</taxon>
        <taxon>Chromadorea</taxon>
        <taxon>Rhabditida</taxon>
        <taxon>Tylenchina</taxon>
        <taxon>Panagrolaimomorpha</taxon>
        <taxon>Strongyloidoidea</taxon>
        <taxon>Alloionematidae</taxon>
        <taxon>Rhabditophanes</taxon>
    </lineage>
</organism>
<dbReference type="Proteomes" id="UP000095286">
    <property type="component" value="Unplaced"/>
</dbReference>
<protein>
    <submittedName>
        <fullName evidence="2">HUN domain-containing protein</fullName>
    </submittedName>
</protein>
<evidence type="ECO:0000313" key="1">
    <source>
        <dbReference type="Proteomes" id="UP000095286"/>
    </source>
</evidence>
<proteinExistence type="predicted"/>
<dbReference type="WBParaSite" id="RSKR_0000968100.1">
    <property type="protein sequence ID" value="RSKR_0000968100.1"/>
    <property type="gene ID" value="RSKR_0000968100"/>
</dbReference>